<dbReference type="AlphaFoldDB" id="A0AA88YJ93"/>
<evidence type="ECO:0000256" key="1">
    <source>
        <dbReference type="ARBA" id="ARBA00009467"/>
    </source>
</evidence>
<dbReference type="GO" id="GO:0000175">
    <property type="term" value="F:3'-5'-RNA exonuclease activity"/>
    <property type="evidence" value="ECO:0007669"/>
    <property type="project" value="InterPro"/>
</dbReference>
<dbReference type="Pfam" id="PF02513">
    <property type="entry name" value="Spin-Ssty"/>
    <property type="match status" value="1"/>
</dbReference>
<accession>A0AA88YJ93</accession>
<evidence type="ECO:0000313" key="4">
    <source>
        <dbReference type="EMBL" id="KAK3106600.1"/>
    </source>
</evidence>
<name>A0AA88YJ93_PINIB</name>
<keyword evidence="2" id="KW-0378">Hydrolase</keyword>
<comment type="caution">
    <text evidence="4">The sequence shown here is derived from an EMBL/GenBank/DDBJ whole genome shotgun (WGS) entry which is preliminary data.</text>
</comment>
<evidence type="ECO:0000313" key="5">
    <source>
        <dbReference type="Proteomes" id="UP001186944"/>
    </source>
</evidence>
<dbReference type="PANTHER" id="PTHR11046:SF25">
    <property type="match status" value="1"/>
</dbReference>
<organism evidence="4 5">
    <name type="scientific">Pinctada imbricata</name>
    <name type="common">Atlantic pearl-oyster</name>
    <name type="synonym">Pinctada martensii</name>
    <dbReference type="NCBI Taxonomy" id="66713"/>
    <lineage>
        <taxon>Eukaryota</taxon>
        <taxon>Metazoa</taxon>
        <taxon>Spiralia</taxon>
        <taxon>Lophotrochozoa</taxon>
        <taxon>Mollusca</taxon>
        <taxon>Bivalvia</taxon>
        <taxon>Autobranchia</taxon>
        <taxon>Pteriomorphia</taxon>
        <taxon>Pterioida</taxon>
        <taxon>Pterioidea</taxon>
        <taxon>Pteriidae</taxon>
        <taxon>Pinctada</taxon>
    </lineage>
</organism>
<dbReference type="EMBL" id="VSWD01000003">
    <property type="protein sequence ID" value="KAK3106600.1"/>
    <property type="molecule type" value="Genomic_DNA"/>
</dbReference>
<keyword evidence="5" id="KW-1185">Reference proteome</keyword>
<keyword evidence="2" id="KW-0540">Nuclease</keyword>
<evidence type="ECO:0000256" key="3">
    <source>
        <dbReference type="SAM" id="Coils"/>
    </source>
</evidence>
<dbReference type="Proteomes" id="UP001186944">
    <property type="component" value="Unassembled WGS sequence"/>
</dbReference>
<comment type="similarity">
    <text evidence="1">Belongs to the SPIN/STSY family.</text>
</comment>
<dbReference type="InterPro" id="IPR022894">
    <property type="entry name" value="Oligoribonuclease"/>
</dbReference>
<reference evidence="4" key="1">
    <citation type="submission" date="2019-08" db="EMBL/GenBank/DDBJ databases">
        <title>The improved chromosome-level genome for the pearl oyster Pinctada fucata martensii using PacBio sequencing and Hi-C.</title>
        <authorList>
            <person name="Zheng Z."/>
        </authorList>
    </citation>
    <scope>NUCLEOTIDE SEQUENCE</scope>
    <source>
        <strain evidence="4">ZZ-2019</strain>
        <tissue evidence="4">Adductor muscle</tissue>
    </source>
</reference>
<protein>
    <submittedName>
        <fullName evidence="4">Uncharacterized protein</fullName>
    </submittedName>
</protein>
<proteinExistence type="inferred from homology"/>
<evidence type="ECO:0000256" key="2">
    <source>
        <dbReference type="ARBA" id="ARBA00022722"/>
    </source>
</evidence>
<dbReference type="InterPro" id="IPR042567">
    <property type="entry name" value="SPIN/Ssty_sf"/>
</dbReference>
<gene>
    <name evidence="4" type="ORF">FSP39_023288</name>
</gene>
<sequence length="633" mass="72734">MLGLREMLNKSGACTLDTMKEILHDISEHCKNLEGKGDKGPGLKILNNIKCTMSDRASTEKHFNNLLKTYHEEILPDVIDGFTEMSADERELCGKMHNFFCGLHLLVAIADVCEETLKKFQKNFLDGKDIGSGTKPELKRYHKSESGTLRLLRTCSKSFARGEDEKSGVFLPWTTFLKEKKEKNRITRFKHNRFNMIFMSSSALFYHHEDVSEFLDSVHGTTNDLLRAVTLDVKEPLILAGVKVLALLSKFETSPLWRLIETPGHILSMNAHYNTLSEFFKDVSEDVTSALKFIQGENTPFETQIDDDDKVLKKLLEGHNSLDEIALPLFQHIATAIRGLFLRMIPEHLPGGKFWDPSEELLDETKSVKSHNKMPEFVFGQLDHLISFRPNASLLANESFIMYSFNKTGKWLESLPEEEKERLLNESLKEGRELRKTFKDRIQTIAAMRLREQKRKKQELERLERERMKRAEELTNDICFYGLWQTEGQMDEGVSHLQGEKEICSALQAQLKFRKTVLKQSHEDKKVFNFSVKSESGKYVKLTSSELKENLKKLIKKAAEGLTTEQEKTGQPLLVGKKVEHTFAKDDVYRGEVISVVPGFPEWYNIKYENDSAIYAYNLQLDYKNGDLKIVVS</sequence>
<keyword evidence="3" id="KW-0175">Coiled coil</keyword>
<dbReference type="InterPro" id="IPR003671">
    <property type="entry name" value="SPIN/Ssty"/>
</dbReference>
<dbReference type="Gene3D" id="2.80.10.70">
    <property type="entry name" value="Spindlin/Ssty"/>
    <property type="match status" value="1"/>
</dbReference>
<dbReference type="GO" id="GO:0007276">
    <property type="term" value="P:gamete generation"/>
    <property type="evidence" value="ECO:0007669"/>
    <property type="project" value="InterPro"/>
</dbReference>
<feature type="coiled-coil region" evidence="3">
    <location>
        <begin position="446"/>
        <end position="477"/>
    </location>
</feature>
<dbReference type="PANTHER" id="PTHR11046">
    <property type="entry name" value="OLIGORIBONUCLEASE, MITOCHONDRIAL"/>
    <property type="match status" value="1"/>
</dbReference>